<comment type="caution">
    <text evidence="14">Lacks conserved residue(s) required for the propagation of feature annotation.</text>
</comment>
<evidence type="ECO:0000256" key="10">
    <source>
        <dbReference type="ARBA" id="ARBA00022723"/>
    </source>
</evidence>
<keyword evidence="7 14" id="KW-0808">Transferase</keyword>
<dbReference type="InterPro" id="IPR004383">
    <property type="entry name" value="rRNA_lsu_MTrfase_RlmN/Cfr"/>
</dbReference>
<dbReference type="GO" id="GO:0051539">
    <property type="term" value="F:4 iron, 4 sulfur cluster binding"/>
    <property type="evidence" value="ECO:0007669"/>
    <property type="project" value="UniProtKB-UniRule"/>
</dbReference>
<feature type="binding site" evidence="14">
    <location>
        <position position="121"/>
    </location>
    <ligand>
        <name>[4Fe-4S] cluster</name>
        <dbReference type="ChEBI" id="CHEBI:49883"/>
        <note>4Fe-4S-S-AdoMet</note>
    </ligand>
</feature>
<feature type="active site" description="S-methylcysteine intermediate" evidence="14">
    <location>
        <position position="346"/>
    </location>
</feature>
<feature type="active site" description="Proton acceptor" evidence="14">
    <location>
        <position position="99"/>
    </location>
</feature>
<dbReference type="SFLD" id="SFLDS00029">
    <property type="entry name" value="Radical_SAM"/>
    <property type="match status" value="1"/>
</dbReference>
<feature type="binding site" evidence="14">
    <location>
        <position position="204"/>
    </location>
    <ligand>
        <name>S-adenosyl-L-methionine</name>
        <dbReference type="ChEBI" id="CHEBI:59789"/>
    </ligand>
</feature>
<sequence length="353" mass="40583">MRKTIEQQELLDIRDLSVDEITNYLETHDEPGYRAAQIYQWLWKYGVTSFDEMTNLPKKLRNQLQKDFGILTMTADVVQKSLDGTVKFRFVLKDGHKIESVLIPVPGDNRYTVCVSSQVGCSLACEFCATGQMKRERNLSASEIYEQVFKVNQHCQAHFGHPLTNIVYMGMGEPLLSYRNVKRSIELINSDEGMNMATWRITISTAGIAKIIRKIADDNLQCKLALSLHAALDHKRDLIMPINKNDKIEDLMEALQYYYDTTRHKITYEYILFHEFNDTEEDADALARLSRQFPVTVNLLEYNPVAGVTLTKSSEERFDYFIKMMADRQIPVTVRRSRGKDIDAACGQLANKN</sequence>
<comment type="cofactor">
    <cofactor evidence="14">
        <name>[4Fe-4S] cluster</name>
        <dbReference type="ChEBI" id="CHEBI:49883"/>
    </cofactor>
    <text evidence="14">Binds 1 [4Fe-4S] cluster. The cluster is coordinated with 3 cysteines and an exchangeable S-adenosyl-L-methionine.</text>
</comment>
<evidence type="ECO:0000256" key="11">
    <source>
        <dbReference type="ARBA" id="ARBA00023004"/>
    </source>
</evidence>
<reference evidence="16" key="1">
    <citation type="submission" date="2021-06" db="EMBL/GenBank/DDBJ databases">
        <title>44 bacteria genomes isolated from Dapeng, Shenzhen.</title>
        <authorList>
            <person name="Zheng W."/>
            <person name="Yu S."/>
            <person name="Huang Y."/>
        </authorList>
    </citation>
    <scope>NUCLEOTIDE SEQUENCE</scope>
    <source>
        <strain evidence="16">DP5N28-2</strain>
    </source>
</reference>
<dbReference type="EMBL" id="JAHVHU010000006">
    <property type="protein sequence ID" value="MBY5957825.1"/>
    <property type="molecule type" value="Genomic_DNA"/>
</dbReference>
<dbReference type="InterPro" id="IPR027492">
    <property type="entry name" value="RNA_MTrfase_RlmN"/>
</dbReference>
<dbReference type="GO" id="GO:0070040">
    <property type="term" value="F:rRNA (adenine(2503)-C2-)-methyltransferase activity"/>
    <property type="evidence" value="ECO:0007669"/>
    <property type="project" value="UniProtKB-UniRule"/>
</dbReference>
<evidence type="ECO:0000256" key="1">
    <source>
        <dbReference type="ARBA" id="ARBA00004496"/>
    </source>
</evidence>
<dbReference type="NCBIfam" id="TIGR00048">
    <property type="entry name" value="rRNA_mod_RlmN"/>
    <property type="match status" value="1"/>
</dbReference>
<comment type="miscellaneous">
    <text evidence="14">Reaction proceeds by a ping-pong mechanism involving intermediate methylation of a conserved cysteine residue.</text>
</comment>
<dbReference type="CDD" id="cd01335">
    <property type="entry name" value="Radical_SAM"/>
    <property type="match status" value="1"/>
</dbReference>
<evidence type="ECO:0000256" key="3">
    <source>
        <dbReference type="ARBA" id="ARBA00022485"/>
    </source>
</evidence>
<evidence type="ECO:0000256" key="12">
    <source>
        <dbReference type="ARBA" id="ARBA00023014"/>
    </source>
</evidence>
<evidence type="ECO:0000256" key="5">
    <source>
        <dbReference type="ARBA" id="ARBA00022552"/>
    </source>
</evidence>
<keyword evidence="13 14" id="KW-1015">Disulfide bond</keyword>
<comment type="catalytic activity">
    <reaction evidence="14">
        <text>adenosine(2503) in 23S rRNA + 2 reduced [2Fe-2S]-[ferredoxin] + 2 S-adenosyl-L-methionine = 2-methyladenosine(2503) in 23S rRNA + 5'-deoxyadenosine + L-methionine + 2 oxidized [2Fe-2S]-[ferredoxin] + S-adenosyl-L-homocysteine</text>
        <dbReference type="Rhea" id="RHEA:42916"/>
        <dbReference type="Rhea" id="RHEA-COMP:10000"/>
        <dbReference type="Rhea" id="RHEA-COMP:10001"/>
        <dbReference type="Rhea" id="RHEA-COMP:10152"/>
        <dbReference type="Rhea" id="RHEA-COMP:10282"/>
        <dbReference type="ChEBI" id="CHEBI:17319"/>
        <dbReference type="ChEBI" id="CHEBI:33737"/>
        <dbReference type="ChEBI" id="CHEBI:33738"/>
        <dbReference type="ChEBI" id="CHEBI:57844"/>
        <dbReference type="ChEBI" id="CHEBI:57856"/>
        <dbReference type="ChEBI" id="CHEBI:59789"/>
        <dbReference type="ChEBI" id="CHEBI:74411"/>
        <dbReference type="ChEBI" id="CHEBI:74497"/>
        <dbReference type="EC" id="2.1.1.192"/>
    </reaction>
</comment>
<dbReference type="SFLD" id="SFLDF00275">
    <property type="entry name" value="adenosine_C2_methyltransferase"/>
    <property type="match status" value="1"/>
</dbReference>
<dbReference type="Pfam" id="PF04055">
    <property type="entry name" value="Radical_SAM"/>
    <property type="match status" value="1"/>
</dbReference>
<dbReference type="SFLD" id="SFLDG01062">
    <property type="entry name" value="methyltransferase_(Class_A)"/>
    <property type="match status" value="1"/>
</dbReference>
<evidence type="ECO:0000313" key="16">
    <source>
        <dbReference type="EMBL" id="MBY5957825.1"/>
    </source>
</evidence>
<evidence type="ECO:0000256" key="2">
    <source>
        <dbReference type="ARBA" id="ARBA00007544"/>
    </source>
</evidence>
<evidence type="ECO:0000256" key="13">
    <source>
        <dbReference type="ARBA" id="ARBA00023157"/>
    </source>
</evidence>
<comment type="function">
    <text evidence="14">Specifically methylates position 2 of adenine 2503 in 23S rRNA and position 2 of adenine 37 in tRNAs.</text>
</comment>
<dbReference type="GO" id="GO:0002935">
    <property type="term" value="F:tRNA (adenine(37)-C2)-methyltransferase activity"/>
    <property type="evidence" value="ECO:0007669"/>
    <property type="project" value="UniProtKB-UniRule"/>
</dbReference>
<dbReference type="PANTHER" id="PTHR30544:SF5">
    <property type="entry name" value="RADICAL SAM CORE DOMAIN-CONTAINING PROTEIN"/>
    <property type="match status" value="1"/>
</dbReference>
<evidence type="ECO:0000259" key="15">
    <source>
        <dbReference type="PROSITE" id="PS51918"/>
    </source>
</evidence>
<feature type="binding site" evidence="14">
    <location>
        <begin position="172"/>
        <end position="173"/>
    </location>
    <ligand>
        <name>S-adenosyl-L-methionine</name>
        <dbReference type="ChEBI" id="CHEBI:59789"/>
    </ligand>
</feature>
<keyword evidence="6 14" id="KW-0489">Methyltransferase</keyword>
<dbReference type="GO" id="GO:0046872">
    <property type="term" value="F:metal ion binding"/>
    <property type="evidence" value="ECO:0007669"/>
    <property type="project" value="UniProtKB-KW"/>
</dbReference>
<feature type="binding site" evidence="14">
    <location>
        <begin position="227"/>
        <end position="229"/>
    </location>
    <ligand>
        <name>S-adenosyl-L-methionine</name>
        <dbReference type="ChEBI" id="CHEBI:59789"/>
    </ligand>
</feature>
<dbReference type="GO" id="GO:0000049">
    <property type="term" value="F:tRNA binding"/>
    <property type="evidence" value="ECO:0007669"/>
    <property type="project" value="UniProtKB-UniRule"/>
</dbReference>
<dbReference type="Gene3D" id="3.20.20.70">
    <property type="entry name" value="Aldolase class I"/>
    <property type="match status" value="1"/>
</dbReference>
<comment type="subcellular location">
    <subcellularLocation>
        <location evidence="1 14">Cytoplasm</location>
    </subcellularLocation>
</comment>
<dbReference type="InterPro" id="IPR007197">
    <property type="entry name" value="rSAM"/>
</dbReference>
<dbReference type="HAMAP" id="MF_01849">
    <property type="entry name" value="RNA_methyltr_RlmN"/>
    <property type="match status" value="1"/>
</dbReference>
<name>A0A953L8L2_9BACT</name>
<dbReference type="SUPFAM" id="SSF102114">
    <property type="entry name" value="Radical SAM enzymes"/>
    <property type="match status" value="1"/>
</dbReference>
<dbReference type="Proteomes" id="UP000753961">
    <property type="component" value="Unassembled WGS sequence"/>
</dbReference>
<dbReference type="PIRSF" id="PIRSF006004">
    <property type="entry name" value="CHP00048"/>
    <property type="match status" value="1"/>
</dbReference>
<feature type="domain" description="Radical SAM core" evidence="15">
    <location>
        <begin position="107"/>
        <end position="341"/>
    </location>
</feature>
<gene>
    <name evidence="14 16" type="primary">rlmN</name>
    <name evidence="16" type="ORF">KUV50_06775</name>
</gene>
<dbReference type="InterPro" id="IPR048641">
    <property type="entry name" value="RlmN_N"/>
</dbReference>
<protein>
    <recommendedName>
        <fullName evidence="14">Probable dual-specificity RNA methyltransferase RlmN</fullName>
        <ecNumber evidence="14">2.1.1.192</ecNumber>
    </recommendedName>
    <alternativeName>
        <fullName evidence="14">23S rRNA (adenine(2503)-C(2))-methyltransferase</fullName>
    </alternativeName>
    <alternativeName>
        <fullName evidence="14">23S rRNA m2A2503 methyltransferase</fullName>
    </alternativeName>
    <alternativeName>
        <fullName evidence="14">Ribosomal RNA large subunit methyltransferase N</fullName>
    </alternativeName>
    <alternativeName>
        <fullName evidence="14">tRNA (adenine(37)-C(2))-methyltransferase</fullName>
    </alternativeName>
    <alternativeName>
        <fullName evidence="14">tRNA m2A37 methyltransferase</fullName>
    </alternativeName>
</protein>
<keyword evidence="12 14" id="KW-0411">Iron-sulfur</keyword>
<accession>A0A953L8L2</accession>
<dbReference type="FunFam" id="3.20.20.70:FF:000014">
    <property type="entry name" value="Probable dual-specificity RNA methyltransferase RlmN"/>
    <property type="match status" value="1"/>
</dbReference>
<dbReference type="GO" id="GO:0005737">
    <property type="term" value="C:cytoplasm"/>
    <property type="evidence" value="ECO:0007669"/>
    <property type="project" value="UniProtKB-SubCell"/>
</dbReference>
<dbReference type="AlphaFoldDB" id="A0A953L8L2"/>
<dbReference type="InterPro" id="IPR013785">
    <property type="entry name" value="Aldolase_TIM"/>
</dbReference>
<dbReference type="GO" id="GO:0019843">
    <property type="term" value="F:rRNA binding"/>
    <property type="evidence" value="ECO:0007669"/>
    <property type="project" value="UniProtKB-UniRule"/>
</dbReference>
<evidence type="ECO:0000256" key="6">
    <source>
        <dbReference type="ARBA" id="ARBA00022603"/>
    </source>
</evidence>
<keyword evidence="4 14" id="KW-0963">Cytoplasm</keyword>
<dbReference type="RefSeq" id="WP_222579346.1">
    <property type="nucleotide sequence ID" value="NZ_JAHVHU010000006.1"/>
</dbReference>
<dbReference type="GO" id="GO:0070475">
    <property type="term" value="P:rRNA base methylation"/>
    <property type="evidence" value="ECO:0007669"/>
    <property type="project" value="UniProtKB-UniRule"/>
</dbReference>
<feature type="binding site" evidence="14">
    <location>
        <position position="125"/>
    </location>
    <ligand>
        <name>[4Fe-4S] cluster</name>
        <dbReference type="ChEBI" id="CHEBI:49883"/>
        <note>4Fe-4S-S-AdoMet</note>
    </ligand>
</feature>
<keyword evidence="9 14" id="KW-0819">tRNA processing</keyword>
<evidence type="ECO:0000256" key="9">
    <source>
        <dbReference type="ARBA" id="ARBA00022694"/>
    </source>
</evidence>
<comment type="caution">
    <text evidence="16">The sequence shown here is derived from an EMBL/GenBank/DDBJ whole genome shotgun (WGS) entry which is preliminary data.</text>
</comment>
<evidence type="ECO:0000256" key="4">
    <source>
        <dbReference type="ARBA" id="ARBA00022490"/>
    </source>
</evidence>
<dbReference type="InterPro" id="IPR058240">
    <property type="entry name" value="rSAM_sf"/>
</dbReference>
<keyword evidence="10 14" id="KW-0479">Metal-binding</keyword>
<dbReference type="Pfam" id="PF21016">
    <property type="entry name" value="RlmN_N"/>
    <property type="match status" value="1"/>
</dbReference>
<dbReference type="GO" id="GO:0030488">
    <property type="term" value="P:tRNA methylation"/>
    <property type="evidence" value="ECO:0007669"/>
    <property type="project" value="UniProtKB-UniRule"/>
</dbReference>
<comment type="catalytic activity">
    <reaction evidence="14">
        <text>adenosine(37) in tRNA + 2 reduced [2Fe-2S]-[ferredoxin] + 2 S-adenosyl-L-methionine = 2-methyladenosine(37) in tRNA + 5'-deoxyadenosine + L-methionine + 2 oxidized [2Fe-2S]-[ferredoxin] + S-adenosyl-L-homocysteine</text>
        <dbReference type="Rhea" id="RHEA:43332"/>
        <dbReference type="Rhea" id="RHEA-COMP:10000"/>
        <dbReference type="Rhea" id="RHEA-COMP:10001"/>
        <dbReference type="Rhea" id="RHEA-COMP:10162"/>
        <dbReference type="Rhea" id="RHEA-COMP:10485"/>
        <dbReference type="ChEBI" id="CHEBI:17319"/>
        <dbReference type="ChEBI" id="CHEBI:33737"/>
        <dbReference type="ChEBI" id="CHEBI:33738"/>
        <dbReference type="ChEBI" id="CHEBI:57844"/>
        <dbReference type="ChEBI" id="CHEBI:57856"/>
        <dbReference type="ChEBI" id="CHEBI:59789"/>
        <dbReference type="ChEBI" id="CHEBI:74411"/>
        <dbReference type="ChEBI" id="CHEBI:74497"/>
        <dbReference type="EC" id="2.1.1.192"/>
    </reaction>
</comment>
<keyword evidence="17" id="KW-1185">Reference proteome</keyword>
<organism evidence="16 17">
    <name type="scientific">Membranihabitans marinus</name>
    <dbReference type="NCBI Taxonomy" id="1227546"/>
    <lineage>
        <taxon>Bacteria</taxon>
        <taxon>Pseudomonadati</taxon>
        <taxon>Bacteroidota</taxon>
        <taxon>Saprospiria</taxon>
        <taxon>Saprospirales</taxon>
        <taxon>Saprospiraceae</taxon>
        <taxon>Membranihabitans</taxon>
    </lineage>
</organism>
<dbReference type="Gene3D" id="1.10.150.530">
    <property type="match status" value="1"/>
</dbReference>
<feature type="binding site" evidence="14">
    <location>
        <position position="303"/>
    </location>
    <ligand>
        <name>S-adenosyl-L-methionine</name>
        <dbReference type="ChEBI" id="CHEBI:59789"/>
    </ligand>
</feature>
<dbReference type="PANTHER" id="PTHR30544">
    <property type="entry name" value="23S RRNA METHYLTRANSFERASE"/>
    <property type="match status" value="1"/>
</dbReference>
<dbReference type="InterPro" id="IPR040072">
    <property type="entry name" value="Methyltransferase_A"/>
</dbReference>
<evidence type="ECO:0000256" key="7">
    <source>
        <dbReference type="ARBA" id="ARBA00022679"/>
    </source>
</evidence>
<evidence type="ECO:0000256" key="8">
    <source>
        <dbReference type="ARBA" id="ARBA00022691"/>
    </source>
</evidence>
<keyword evidence="11 14" id="KW-0408">Iron</keyword>
<dbReference type="EC" id="2.1.1.192" evidence="14"/>
<dbReference type="PROSITE" id="PS51918">
    <property type="entry name" value="RADICAL_SAM"/>
    <property type="match status" value="1"/>
</dbReference>
<keyword evidence="8 14" id="KW-0949">S-adenosyl-L-methionine</keyword>
<evidence type="ECO:0000256" key="14">
    <source>
        <dbReference type="HAMAP-Rule" id="MF_01849"/>
    </source>
</evidence>
<proteinExistence type="inferred from homology"/>
<evidence type="ECO:0000313" key="17">
    <source>
        <dbReference type="Proteomes" id="UP000753961"/>
    </source>
</evidence>
<keyword evidence="3 14" id="KW-0004">4Fe-4S</keyword>
<keyword evidence="5 14" id="KW-0698">rRNA processing</keyword>
<feature type="binding site" evidence="14">
    <location>
        <position position="128"/>
    </location>
    <ligand>
        <name>[4Fe-4S] cluster</name>
        <dbReference type="ChEBI" id="CHEBI:49883"/>
        <note>4Fe-4S-S-AdoMet</note>
    </ligand>
</feature>
<comment type="similarity">
    <text evidence="2 14">Belongs to the radical SAM superfamily. RlmN family.</text>
</comment>